<dbReference type="AlphaFoldDB" id="A0A8H7QAR9"/>
<feature type="compositionally biased region" description="Low complexity" evidence="1">
    <location>
        <begin position="35"/>
        <end position="44"/>
    </location>
</feature>
<dbReference type="OrthoDB" id="2287922at2759"/>
<feature type="compositionally biased region" description="Polar residues" evidence="1">
    <location>
        <begin position="19"/>
        <end position="34"/>
    </location>
</feature>
<evidence type="ECO:0000256" key="1">
    <source>
        <dbReference type="SAM" id="MobiDB-lite"/>
    </source>
</evidence>
<accession>A0A8H7QAR9</accession>
<feature type="compositionally biased region" description="Basic and acidic residues" evidence="1">
    <location>
        <begin position="156"/>
        <end position="165"/>
    </location>
</feature>
<evidence type="ECO:0000313" key="3">
    <source>
        <dbReference type="Proteomes" id="UP000612746"/>
    </source>
</evidence>
<reference evidence="2" key="1">
    <citation type="submission" date="2020-12" db="EMBL/GenBank/DDBJ databases">
        <title>Metabolic potential, ecology and presence of endohyphal bacteria is reflected in genomic diversity of Mucoromycotina.</title>
        <authorList>
            <person name="Muszewska A."/>
            <person name="Okrasinska A."/>
            <person name="Steczkiewicz K."/>
            <person name="Drgas O."/>
            <person name="Orlowska M."/>
            <person name="Perlinska-Lenart U."/>
            <person name="Aleksandrzak-Piekarczyk T."/>
            <person name="Szatraj K."/>
            <person name="Zielenkiewicz U."/>
            <person name="Pilsyk S."/>
            <person name="Malc E."/>
            <person name="Mieczkowski P."/>
            <person name="Kruszewska J.S."/>
            <person name="Biernat P."/>
            <person name="Pawlowska J."/>
        </authorList>
    </citation>
    <scope>NUCLEOTIDE SEQUENCE</scope>
    <source>
        <strain evidence="2">WA0000051536</strain>
    </source>
</reference>
<evidence type="ECO:0000313" key="2">
    <source>
        <dbReference type="EMBL" id="KAG2188650.1"/>
    </source>
</evidence>
<keyword evidence="3" id="KW-1185">Reference proteome</keyword>
<feature type="compositionally biased region" description="Polar residues" evidence="1">
    <location>
        <begin position="53"/>
        <end position="65"/>
    </location>
</feature>
<dbReference type="Proteomes" id="UP000612746">
    <property type="component" value="Unassembled WGS sequence"/>
</dbReference>
<comment type="caution">
    <text evidence="2">The sequence shown here is derived from an EMBL/GenBank/DDBJ whole genome shotgun (WGS) entry which is preliminary data.</text>
</comment>
<feature type="region of interest" description="Disordered" evidence="1">
    <location>
        <begin position="133"/>
        <end position="165"/>
    </location>
</feature>
<feature type="region of interest" description="Disordered" evidence="1">
    <location>
        <begin position="1"/>
        <end position="71"/>
    </location>
</feature>
<feature type="compositionally biased region" description="Polar residues" evidence="1">
    <location>
        <begin position="298"/>
        <end position="335"/>
    </location>
</feature>
<gene>
    <name evidence="2" type="ORF">INT44_001405</name>
</gene>
<protein>
    <submittedName>
        <fullName evidence="2">Uncharacterized protein</fullName>
    </submittedName>
</protein>
<organism evidence="2 3">
    <name type="scientific">Umbelopsis vinacea</name>
    <dbReference type="NCBI Taxonomy" id="44442"/>
    <lineage>
        <taxon>Eukaryota</taxon>
        <taxon>Fungi</taxon>
        <taxon>Fungi incertae sedis</taxon>
        <taxon>Mucoromycota</taxon>
        <taxon>Mucoromycotina</taxon>
        <taxon>Umbelopsidomycetes</taxon>
        <taxon>Umbelopsidales</taxon>
        <taxon>Umbelopsidaceae</taxon>
        <taxon>Umbelopsis</taxon>
    </lineage>
</organism>
<sequence>MSATAEAKQPSRRPITVITRKNLTGHPRQTQQYDSIPSAESSPLLSPPPPYQQFDQESDCNINTQGDDEIRSRDRNSSLLLASSHFNNDVTHICNDGLPNCSSCSITSLTPGNLPSPFPSASTPIQTMRHDKIDQSHNHRPRRHSSVSHQDPILTSKHESDDDSEALDRISDILSHLIKEASDAVNGIDRERSKITAPKTNAANKHTMGAQVKQPDTIDTQKYTVSNRKSKLQTHTHNPDQPYFPHRRRSIKSMPPHNHYEPHIETKEDRSSNNAVKRRSTGSIGKSRWSRGPANKEAIQTNFATAQRGSPLSNSFKNAPSRSSHSVPNSPNTMRLSRRTRLLNDPLMESYKRIDDSLAMVDSLSRDLAADVDTTDSASKDINRSVASQNSTALARHNPNESLSLVIFLLVQGIHSVLAFLSGMLSLKSNGLHLETLESDTFYNALSWAFTYTMGNVLVDQCIEKAPARPSYRVTIPGEYHSRSPSPPLLNHMSSTLLAKNKQKALDRNQGTNDPAAIASHLRLKDIVPCVSQSSSILEKGSSSKSLQSQKGWKDSENTIERLVVQSPTRRFHYPILINQERDDNDDDEEEEEVLQVVAVKRIRKTGSIRNNGVRILERRNST</sequence>
<name>A0A8H7QAR9_9FUNG</name>
<feature type="region of interest" description="Disordered" evidence="1">
    <location>
        <begin position="228"/>
        <end position="341"/>
    </location>
</feature>
<feature type="compositionally biased region" description="Basic and acidic residues" evidence="1">
    <location>
        <begin position="258"/>
        <end position="271"/>
    </location>
</feature>
<dbReference type="EMBL" id="JAEPRA010000002">
    <property type="protein sequence ID" value="KAG2188650.1"/>
    <property type="molecule type" value="Genomic_DNA"/>
</dbReference>
<proteinExistence type="predicted"/>